<proteinExistence type="predicted"/>
<evidence type="ECO:0000256" key="8">
    <source>
        <dbReference type="SAM" id="MobiDB-lite"/>
    </source>
</evidence>
<dbReference type="PANTHER" id="PTHR45793">
    <property type="entry name" value="HOMEOBOX PROTEIN"/>
    <property type="match status" value="1"/>
</dbReference>
<dbReference type="Gene3D" id="1.10.10.60">
    <property type="entry name" value="Homeodomain-like"/>
    <property type="match status" value="1"/>
</dbReference>
<dbReference type="EMBL" id="LT554584">
    <property type="protein sequence ID" value="SAM06299.1"/>
    <property type="molecule type" value="Genomic_DNA"/>
</dbReference>
<dbReference type="InParanoid" id="A0A163MMA3"/>
<feature type="compositionally biased region" description="Low complexity" evidence="8">
    <location>
        <begin position="191"/>
        <end position="204"/>
    </location>
</feature>
<dbReference type="CDD" id="cd00086">
    <property type="entry name" value="homeodomain"/>
    <property type="match status" value="1"/>
</dbReference>
<evidence type="ECO:0000256" key="5">
    <source>
        <dbReference type="ARBA" id="ARBA00023242"/>
    </source>
</evidence>
<protein>
    <recommendedName>
        <fullName evidence="9">Homeobox domain-containing protein</fullName>
    </recommendedName>
</protein>
<comment type="subcellular location">
    <subcellularLocation>
        <location evidence="1 6 7">Nucleus</location>
    </subcellularLocation>
</comment>
<keyword evidence="2" id="KW-0217">Developmental protein</keyword>
<accession>A0A163MMA3</accession>
<feature type="compositionally biased region" description="Polar residues" evidence="8">
    <location>
        <begin position="129"/>
        <end position="141"/>
    </location>
</feature>
<organism evidence="10">
    <name type="scientific">Absidia glauca</name>
    <name type="common">Pin mould</name>
    <dbReference type="NCBI Taxonomy" id="4829"/>
    <lineage>
        <taxon>Eukaryota</taxon>
        <taxon>Fungi</taxon>
        <taxon>Fungi incertae sedis</taxon>
        <taxon>Mucoromycota</taxon>
        <taxon>Mucoromycotina</taxon>
        <taxon>Mucoromycetes</taxon>
        <taxon>Mucorales</taxon>
        <taxon>Cunninghamellaceae</taxon>
        <taxon>Absidia</taxon>
    </lineage>
</organism>
<keyword evidence="5 6" id="KW-0539">Nucleus</keyword>
<dbReference type="SUPFAM" id="SSF46689">
    <property type="entry name" value="Homeodomain-like"/>
    <property type="match status" value="1"/>
</dbReference>
<evidence type="ECO:0000313" key="11">
    <source>
        <dbReference type="Proteomes" id="UP000078561"/>
    </source>
</evidence>
<dbReference type="PROSITE" id="PS50071">
    <property type="entry name" value="HOMEOBOX_2"/>
    <property type="match status" value="1"/>
</dbReference>
<evidence type="ECO:0000259" key="9">
    <source>
        <dbReference type="PROSITE" id="PS50071"/>
    </source>
</evidence>
<name>A0A163MMA3_ABSGL</name>
<dbReference type="GO" id="GO:0005634">
    <property type="term" value="C:nucleus"/>
    <property type="evidence" value="ECO:0007669"/>
    <property type="project" value="UniProtKB-SubCell"/>
</dbReference>
<dbReference type="InterPro" id="IPR009057">
    <property type="entry name" value="Homeodomain-like_sf"/>
</dbReference>
<feature type="compositionally biased region" description="Low complexity" evidence="8">
    <location>
        <begin position="116"/>
        <end position="128"/>
    </location>
</feature>
<keyword evidence="4 6" id="KW-0371">Homeobox</keyword>
<dbReference type="AlphaFoldDB" id="A0A163MMA3"/>
<dbReference type="PROSITE" id="PS00027">
    <property type="entry name" value="HOMEOBOX_1"/>
    <property type="match status" value="1"/>
</dbReference>
<evidence type="ECO:0000256" key="3">
    <source>
        <dbReference type="ARBA" id="ARBA00023125"/>
    </source>
</evidence>
<evidence type="ECO:0000256" key="4">
    <source>
        <dbReference type="ARBA" id="ARBA00023155"/>
    </source>
</evidence>
<evidence type="ECO:0000256" key="6">
    <source>
        <dbReference type="PROSITE-ProRule" id="PRU00108"/>
    </source>
</evidence>
<dbReference type="InterPro" id="IPR001356">
    <property type="entry name" value="HD"/>
</dbReference>
<dbReference type="Proteomes" id="UP000078561">
    <property type="component" value="Unassembled WGS sequence"/>
</dbReference>
<evidence type="ECO:0000256" key="2">
    <source>
        <dbReference type="ARBA" id="ARBA00022473"/>
    </source>
</evidence>
<gene>
    <name evidence="10" type="primary">ABSGL_12187.1 scaffold 12718</name>
</gene>
<reference evidence="10" key="1">
    <citation type="submission" date="2016-04" db="EMBL/GenBank/DDBJ databases">
        <authorList>
            <person name="Evans L.H."/>
            <person name="Alamgir A."/>
            <person name="Owens N."/>
            <person name="Weber N.D."/>
            <person name="Virtaneva K."/>
            <person name="Barbian K."/>
            <person name="Babar A."/>
            <person name="Rosenke K."/>
        </authorList>
    </citation>
    <scope>NUCLEOTIDE SEQUENCE [LARGE SCALE GENOMIC DNA]</scope>
    <source>
        <strain evidence="10">CBS 101.48</strain>
    </source>
</reference>
<dbReference type="InterPro" id="IPR017970">
    <property type="entry name" value="Homeobox_CS"/>
</dbReference>
<keyword evidence="3 6" id="KW-0238">DNA-binding</keyword>
<dbReference type="Pfam" id="PF00046">
    <property type="entry name" value="Homeodomain"/>
    <property type="match status" value="1"/>
</dbReference>
<dbReference type="GO" id="GO:0000981">
    <property type="term" value="F:DNA-binding transcription factor activity, RNA polymerase II-specific"/>
    <property type="evidence" value="ECO:0007669"/>
    <property type="project" value="InterPro"/>
</dbReference>
<dbReference type="OrthoDB" id="6159439at2759"/>
<feature type="DNA-binding region" description="Homeobox" evidence="6">
    <location>
        <begin position="56"/>
        <end position="115"/>
    </location>
</feature>
<keyword evidence="11" id="KW-1185">Reference proteome</keyword>
<evidence type="ECO:0000313" key="10">
    <source>
        <dbReference type="EMBL" id="SAM06299.1"/>
    </source>
</evidence>
<dbReference type="SMART" id="SM00389">
    <property type="entry name" value="HOX"/>
    <property type="match status" value="1"/>
</dbReference>
<dbReference type="PANTHER" id="PTHR45793:SF5">
    <property type="entry name" value="HOMEOTIC PROTEIN OCELLILESS"/>
    <property type="match status" value="1"/>
</dbReference>
<evidence type="ECO:0000256" key="1">
    <source>
        <dbReference type="ARBA" id="ARBA00004123"/>
    </source>
</evidence>
<feature type="region of interest" description="Disordered" evidence="8">
    <location>
        <begin position="191"/>
        <end position="217"/>
    </location>
</feature>
<feature type="domain" description="Homeobox" evidence="9">
    <location>
        <begin position="54"/>
        <end position="114"/>
    </location>
</feature>
<dbReference type="GO" id="GO:0000978">
    <property type="term" value="F:RNA polymerase II cis-regulatory region sequence-specific DNA binding"/>
    <property type="evidence" value="ECO:0007669"/>
    <property type="project" value="TreeGrafter"/>
</dbReference>
<feature type="region of interest" description="Disordered" evidence="8">
    <location>
        <begin position="113"/>
        <end position="141"/>
    </location>
</feature>
<evidence type="ECO:0000256" key="7">
    <source>
        <dbReference type="RuleBase" id="RU000682"/>
    </source>
</evidence>
<sequence length="316" mass="35866">MASIDFTQQHHPMMMTCPNVYHTYPFYRQQPFFHPLANTTYRGESEFRPSFYNPFEIKHRRRTSRAQLKVLEKSFLENAKPNASVRRSLAQELDMTPRGVQIWFQNRRAKTKLQNKKTLQQQQVTQHTPSGNNNSTSLPIAPFNSSSLESVSPLFYPVGADLTCQNQTTSSLYMSDQSWLAMPMHPLSYSPSSSSSCSSSSSSSPGKDQGIMNLPLSSSYFPSPTTPMFSSANEALITGLSPRSDGTLYPNHTQQEWAASTQYHSPPLNNYQEQQQQHREFALFDYQYQQATTTTTHPSACGVYAMDSLPFDYRNC</sequence>